<comment type="caution">
    <text evidence="1">The sequence shown here is derived from an EMBL/GenBank/DDBJ whole genome shotgun (WGS) entry which is preliminary data.</text>
</comment>
<sequence length="65" mass="7103">MARKTVFVSDLSGDLIDEGKGATITIKFADARKGTIVLDVTDAEADELGRKGRKQARRGRRPKSE</sequence>
<proteinExistence type="predicted"/>
<evidence type="ECO:0000313" key="1">
    <source>
        <dbReference type="EMBL" id="RDI73544.1"/>
    </source>
</evidence>
<dbReference type="OrthoDB" id="4113332at2"/>
<reference evidence="1 2" key="1">
    <citation type="submission" date="2018-07" db="EMBL/GenBank/DDBJ databases">
        <title>High-quality-draft genome sequence of Gaiella occulta.</title>
        <authorList>
            <person name="Severino R."/>
            <person name="Froufe H.J.C."/>
            <person name="Rainey F.A."/>
            <person name="Barroso C."/>
            <person name="Albuquerque L."/>
            <person name="Lobo-Da-Cunha A."/>
            <person name="Da Costa M.S."/>
            <person name="Egas C."/>
        </authorList>
    </citation>
    <scope>NUCLEOTIDE SEQUENCE [LARGE SCALE GENOMIC DNA]</scope>
    <source>
        <strain evidence="1 2">F2-233</strain>
    </source>
</reference>
<reference evidence="2" key="2">
    <citation type="journal article" date="2019" name="MicrobiologyOpen">
        <title>High-quality draft genome sequence of Gaiella occulta isolated from a 150 meter deep mineral water borehole and comparison with the genome sequences of other deep-branching lineages of the phylum Actinobacteria.</title>
        <authorList>
            <person name="Severino R."/>
            <person name="Froufe H.J.C."/>
            <person name="Barroso C."/>
            <person name="Albuquerque L."/>
            <person name="Lobo-da-Cunha A."/>
            <person name="da Costa M.S."/>
            <person name="Egas C."/>
        </authorList>
    </citation>
    <scope>NUCLEOTIDE SEQUENCE [LARGE SCALE GENOMIC DNA]</scope>
    <source>
        <strain evidence="2">F2-233</strain>
    </source>
</reference>
<evidence type="ECO:0000313" key="2">
    <source>
        <dbReference type="Proteomes" id="UP000254134"/>
    </source>
</evidence>
<accession>A0A7M2YUJ2</accession>
<name>A0A7M2YUJ2_9ACTN</name>
<organism evidence="1 2">
    <name type="scientific">Gaiella occulta</name>
    <dbReference type="NCBI Taxonomy" id="1002870"/>
    <lineage>
        <taxon>Bacteria</taxon>
        <taxon>Bacillati</taxon>
        <taxon>Actinomycetota</taxon>
        <taxon>Thermoleophilia</taxon>
        <taxon>Gaiellales</taxon>
        <taxon>Gaiellaceae</taxon>
        <taxon>Gaiella</taxon>
    </lineage>
</organism>
<dbReference type="RefSeq" id="WP_114797091.1">
    <property type="nucleotide sequence ID" value="NZ_QQZY01000008.1"/>
</dbReference>
<dbReference type="Proteomes" id="UP000254134">
    <property type="component" value="Unassembled WGS sequence"/>
</dbReference>
<protein>
    <submittedName>
        <fullName evidence="1">Uncharacterized protein</fullName>
    </submittedName>
</protein>
<gene>
    <name evidence="1" type="ORF">Gocc_2685</name>
</gene>
<keyword evidence="2" id="KW-1185">Reference proteome</keyword>
<dbReference type="EMBL" id="QQZY01000008">
    <property type="protein sequence ID" value="RDI73544.1"/>
    <property type="molecule type" value="Genomic_DNA"/>
</dbReference>
<dbReference type="AlphaFoldDB" id="A0A7M2YUJ2"/>